<keyword evidence="3" id="KW-1185">Reference proteome</keyword>
<organism evidence="2 3">
    <name type="scientific">Lepidopterella palustris CBS 459.81</name>
    <dbReference type="NCBI Taxonomy" id="1314670"/>
    <lineage>
        <taxon>Eukaryota</taxon>
        <taxon>Fungi</taxon>
        <taxon>Dikarya</taxon>
        <taxon>Ascomycota</taxon>
        <taxon>Pezizomycotina</taxon>
        <taxon>Dothideomycetes</taxon>
        <taxon>Pleosporomycetidae</taxon>
        <taxon>Mytilinidiales</taxon>
        <taxon>Argynnaceae</taxon>
        <taxon>Lepidopterella</taxon>
    </lineage>
</organism>
<dbReference type="AlphaFoldDB" id="A0A8E2ELK3"/>
<evidence type="ECO:0000313" key="3">
    <source>
        <dbReference type="Proteomes" id="UP000250266"/>
    </source>
</evidence>
<evidence type="ECO:0000256" key="1">
    <source>
        <dbReference type="SAM" id="MobiDB-lite"/>
    </source>
</evidence>
<proteinExistence type="predicted"/>
<feature type="compositionally biased region" description="Polar residues" evidence="1">
    <location>
        <begin position="94"/>
        <end position="104"/>
    </location>
</feature>
<gene>
    <name evidence="2" type="ORF">K432DRAFT_438838</name>
</gene>
<protein>
    <submittedName>
        <fullName evidence="2">Uncharacterized protein</fullName>
    </submittedName>
</protein>
<evidence type="ECO:0000313" key="2">
    <source>
        <dbReference type="EMBL" id="OCK86018.1"/>
    </source>
</evidence>
<dbReference type="EMBL" id="KV744810">
    <property type="protein sequence ID" value="OCK86018.1"/>
    <property type="molecule type" value="Genomic_DNA"/>
</dbReference>
<accession>A0A8E2ELK3</accession>
<reference evidence="2 3" key="1">
    <citation type="journal article" date="2016" name="Nat. Commun.">
        <title>Ectomycorrhizal ecology is imprinted in the genome of the dominant symbiotic fungus Cenococcum geophilum.</title>
        <authorList>
            <consortium name="DOE Joint Genome Institute"/>
            <person name="Peter M."/>
            <person name="Kohler A."/>
            <person name="Ohm R.A."/>
            <person name="Kuo A."/>
            <person name="Krutzmann J."/>
            <person name="Morin E."/>
            <person name="Arend M."/>
            <person name="Barry K.W."/>
            <person name="Binder M."/>
            <person name="Choi C."/>
            <person name="Clum A."/>
            <person name="Copeland A."/>
            <person name="Grisel N."/>
            <person name="Haridas S."/>
            <person name="Kipfer T."/>
            <person name="LaButti K."/>
            <person name="Lindquist E."/>
            <person name="Lipzen A."/>
            <person name="Maire R."/>
            <person name="Meier B."/>
            <person name="Mihaltcheva S."/>
            <person name="Molinier V."/>
            <person name="Murat C."/>
            <person name="Poggeler S."/>
            <person name="Quandt C.A."/>
            <person name="Sperisen C."/>
            <person name="Tritt A."/>
            <person name="Tisserant E."/>
            <person name="Crous P.W."/>
            <person name="Henrissat B."/>
            <person name="Nehls U."/>
            <person name="Egli S."/>
            <person name="Spatafora J.W."/>
            <person name="Grigoriev I.V."/>
            <person name="Martin F.M."/>
        </authorList>
    </citation>
    <scope>NUCLEOTIDE SEQUENCE [LARGE SCALE GENOMIC DNA]</scope>
    <source>
        <strain evidence="2 3">CBS 459.81</strain>
    </source>
</reference>
<dbReference type="Proteomes" id="UP000250266">
    <property type="component" value="Unassembled WGS sequence"/>
</dbReference>
<feature type="region of interest" description="Disordered" evidence="1">
    <location>
        <begin position="35"/>
        <end position="104"/>
    </location>
</feature>
<name>A0A8E2ELK3_9PEZI</name>
<sequence>MVFGWGLGNADKTKANTQKMDAGCTYKNGFAEDPAAMENEGGPDLDYQHTTTSDGKVNGFNDPGPDIEDIRTEQTETQNSFSDHPITDSRLHTPPTNGSKQVSSYQTLQPWEVLSRGLGFQTSDKESWWKANYHLHLQYMYPVFFYQYILASLGPCLSDSEPFRALLTHDRFPFRTEPEFHCRRTLVN</sequence>